<dbReference type="AlphaFoldDB" id="A0A9Q1LD16"/>
<reference evidence="2" key="1">
    <citation type="journal article" date="2023" name="Proc. Natl. Acad. Sci. U.S.A.">
        <title>Genomic and structural basis for evolution of tropane alkaloid biosynthesis.</title>
        <authorList>
            <person name="Wanga Y.-J."/>
            <person name="Taina T."/>
            <person name="Yua J.-Y."/>
            <person name="Lia J."/>
            <person name="Xua B."/>
            <person name="Chenc J."/>
            <person name="D'Auriad J.C."/>
            <person name="Huanga J.-P."/>
            <person name="Huanga S.-X."/>
        </authorList>
    </citation>
    <scope>NUCLEOTIDE SEQUENCE [LARGE SCALE GENOMIC DNA]</scope>
    <source>
        <strain evidence="2">cv. KIB-2019</strain>
    </source>
</reference>
<proteinExistence type="predicted"/>
<evidence type="ECO:0000313" key="2">
    <source>
        <dbReference type="Proteomes" id="UP001152561"/>
    </source>
</evidence>
<organism evidence="1 2">
    <name type="scientific">Anisodus acutangulus</name>
    <dbReference type="NCBI Taxonomy" id="402998"/>
    <lineage>
        <taxon>Eukaryota</taxon>
        <taxon>Viridiplantae</taxon>
        <taxon>Streptophyta</taxon>
        <taxon>Embryophyta</taxon>
        <taxon>Tracheophyta</taxon>
        <taxon>Spermatophyta</taxon>
        <taxon>Magnoliopsida</taxon>
        <taxon>eudicotyledons</taxon>
        <taxon>Gunneridae</taxon>
        <taxon>Pentapetalae</taxon>
        <taxon>asterids</taxon>
        <taxon>lamiids</taxon>
        <taxon>Solanales</taxon>
        <taxon>Solanaceae</taxon>
        <taxon>Solanoideae</taxon>
        <taxon>Hyoscyameae</taxon>
        <taxon>Anisodus</taxon>
    </lineage>
</organism>
<dbReference type="Proteomes" id="UP001152561">
    <property type="component" value="Unassembled WGS sequence"/>
</dbReference>
<keyword evidence="2" id="KW-1185">Reference proteome</keyword>
<name>A0A9Q1LD16_9SOLA</name>
<sequence length="75" mass="8672">MSVVESIPEYYINPRTENIVVVLREEMNILGRGPHFPTLMTMLISEDYLKKKGKGVVDQFTLLKVMMKVKMKSLL</sequence>
<protein>
    <submittedName>
        <fullName evidence="1">Uncharacterized protein</fullName>
    </submittedName>
</protein>
<evidence type="ECO:0000313" key="1">
    <source>
        <dbReference type="EMBL" id="KAJ8532229.1"/>
    </source>
</evidence>
<comment type="caution">
    <text evidence="1">The sequence shown here is derived from an EMBL/GenBank/DDBJ whole genome shotgun (WGS) entry which is preliminary data.</text>
</comment>
<dbReference type="EMBL" id="JAJAGQ010000020">
    <property type="protein sequence ID" value="KAJ8532229.1"/>
    <property type="molecule type" value="Genomic_DNA"/>
</dbReference>
<gene>
    <name evidence="1" type="ORF">K7X08_012152</name>
</gene>
<accession>A0A9Q1LD16</accession>